<gene>
    <name evidence="2" type="ORF">Zmor_003967</name>
</gene>
<sequence>MARVAKQTVYTPKTIMQLLNQWDDHRPVGMNVPHNKTLRMYALPDSGEEFKPNAAAMYGLLDCLKGSMRQHVAGTRANYNSFMSMFSRWKKDFAAFQEWREEITEHKRVDELQSEEFLSAREALDRPVTGWISYEAWLQILGKAGVLDPAVIAAIPRTMQSARENMARMTREWMELEDKIEPDMRPAVSRTVELPGMVGKTIVRGGVTMPEAIFDVVATIPEIDGVTLDGLAQDNTVFTGYSVTNDVRAELAGRVFVNCIFRDVTFRGGMDGVTFIACDFEGECRIASGVSAENMLFKKCATPDGVLVMKNLTLTGLRMYQCPGFRVDVSRACVSKSHIVDGWVDCGRKQHEKGMWEQAPRVAPRTIHDAVWESGGLLYDVRGVAAKDLNDNMVMSAVLAALPSSVRMTMVKDPGGTGAVMRCGEAAELLFEENGLDTRELSQYQWEVARNDELVESARLESLRLQRRGAARVQEVERERHDAPANPLEEIVLKG</sequence>
<proteinExistence type="predicted"/>
<accession>A0AA38HKW2</accession>
<evidence type="ECO:0000256" key="1">
    <source>
        <dbReference type="SAM" id="MobiDB-lite"/>
    </source>
</evidence>
<comment type="caution">
    <text evidence="2">The sequence shown here is derived from an EMBL/GenBank/DDBJ whole genome shotgun (WGS) entry which is preliminary data.</text>
</comment>
<evidence type="ECO:0000313" key="2">
    <source>
        <dbReference type="EMBL" id="KAJ3628689.1"/>
    </source>
</evidence>
<name>A0AA38HKW2_9CUCU</name>
<dbReference type="Proteomes" id="UP001168821">
    <property type="component" value="Unassembled WGS sequence"/>
</dbReference>
<protein>
    <submittedName>
        <fullName evidence="2">Uncharacterized protein</fullName>
    </submittedName>
</protein>
<dbReference type="EMBL" id="JALNTZ010001119">
    <property type="protein sequence ID" value="KAJ3628689.1"/>
    <property type="molecule type" value="Genomic_DNA"/>
</dbReference>
<feature type="region of interest" description="Disordered" evidence="1">
    <location>
        <begin position="475"/>
        <end position="495"/>
    </location>
</feature>
<dbReference type="AlphaFoldDB" id="A0AA38HKW2"/>
<reference evidence="2" key="1">
    <citation type="journal article" date="2023" name="G3 (Bethesda)">
        <title>Whole genome assemblies of Zophobas morio and Tenebrio molitor.</title>
        <authorList>
            <person name="Kaur S."/>
            <person name="Stinson S.A."/>
            <person name="diCenzo G.C."/>
        </authorList>
    </citation>
    <scope>NUCLEOTIDE SEQUENCE</scope>
    <source>
        <strain evidence="2">QUZm001</strain>
    </source>
</reference>
<keyword evidence="3" id="KW-1185">Reference proteome</keyword>
<evidence type="ECO:0000313" key="3">
    <source>
        <dbReference type="Proteomes" id="UP001168821"/>
    </source>
</evidence>
<organism evidence="2 3">
    <name type="scientific">Zophobas morio</name>
    <dbReference type="NCBI Taxonomy" id="2755281"/>
    <lineage>
        <taxon>Eukaryota</taxon>
        <taxon>Metazoa</taxon>
        <taxon>Ecdysozoa</taxon>
        <taxon>Arthropoda</taxon>
        <taxon>Hexapoda</taxon>
        <taxon>Insecta</taxon>
        <taxon>Pterygota</taxon>
        <taxon>Neoptera</taxon>
        <taxon>Endopterygota</taxon>
        <taxon>Coleoptera</taxon>
        <taxon>Polyphaga</taxon>
        <taxon>Cucujiformia</taxon>
        <taxon>Tenebrionidae</taxon>
        <taxon>Zophobas</taxon>
    </lineage>
</organism>